<protein>
    <recommendedName>
        <fullName evidence="3">DUF1127 domain-containing protein</fullName>
    </recommendedName>
</protein>
<proteinExistence type="predicted"/>
<dbReference type="Proteomes" id="UP000643405">
    <property type="component" value="Unassembled WGS sequence"/>
</dbReference>
<evidence type="ECO:0000313" key="2">
    <source>
        <dbReference type="Proteomes" id="UP000643405"/>
    </source>
</evidence>
<reference evidence="1" key="1">
    <citation type="submission" date="2020-09" db="EMBL/GenBank/DDBJ databases">
        <title>Genome seq and assembly of Tianweitania sp.</title>
        <authorList>
            <person name="Chhetri G."/>
        </authorList>
    </citation>
    <scope>NUCLEOTIDE SEQUENCE</scope>
    <source>
        <strain evidence="1">Rool2</strain>
    </source>
</reference>
<dbReference type="AlphaFoldDB" id="A0A8J6Q0I6"/>
<dbReference type="EMBL" id="JACVVX010000001">
    <property type="protein sequence ID" value="MBD0413975.1"/>
    <property type="molecule type" value="Genomic_DNA"/>
</dbReference>
<gene>
    <name evidence="1" type="ORF">ICI42_04845</name>
</gene>
<organism evidence="1 2">
    <name type="scientific">Oryzicola mucosus</name>
    <dbReference type="NCBI Taxonomy" id="2767425"/>
    <lineage>
        <taxon>Bacteria</taxon>
        <taxon>Pseudomonadati</taxon>
        <taxon>Pseudomonadota</taxon>
        <taxon>Alphaproteobacteria</taxon>
        <taxon>Hyphomicrobiales</taxon>
        <taxon>Phyllobacteriaceae</taxon>
        <taxon>Oryzicola</taxon>
    </lineage>
</organism>
<dbReference type="RefSeq" id="WP_188163364.1">
    <property type="nucleotide sequence ID" value="NZ_JACVVX010000001.1"/>
</dbReference>
<evidence type="ECO:0000313" key="1">
    <source>
        <dbReference type="EMBL" id="MBD0413975.1"/>
    </source>
</evidence>
<keyword evidence="2" id="KW-1185">Reference proteome</keyword>
<accession>A0A8J6Q0I6</accession>
<evidence type="ECO:0008006" key="3">
    <source>
        <dbReference type="Google" id="ProtNLM"/>
    </source>
</evidence>
<name>A0A8J6Q0I6_9HYPH</name>
<comment type="caution">
    <text evidence="1">The sequence shown here is derived from an EMBL/GenBank/DDBJ whole genome shotgun (WGS) entry which is preliminary data.</text>
</comment>
<sequence length="51" mass="6222">MIFNDLQNRFAKRRQYKRLVAEIDTLTPRDLTDIRADRSELLYRAYQQVYG</sequence>